<evidence type="ECO:0000313" key="2">
    <source>
        <dbReference type="WBParaSite" id="PS1159_v2.g6108.t1"/>
    </source>
</evidence>
<dbReference type="Proteomes" id="UP000887580">
    <property type="component" value="Unplaced"/>
</dbReference>
<sequence length="367" mass="41442">MINQNSFEFPRQQKNQISASSVMHFKSSQKLFNPNIKIVANKSVKPKKEVSKGVKDVIDSLLRQTSQSPKNRVIRPNKPPPPPPTSALAGEIPSMASRGQLVMEDMLKEVQNLVDGLKNKNEVAEWCLAQGNVVTDKLAVMKEYNQEVGYVNTFHAPEGRATLVASLQHESRQIQALQEENRQLEYAIEEMEHGMEMMMAKHREIIINFRRSDRMMDLLAKMQLTPTPSNNEKTMELARLLQECINEHAEENTKYLKDVARLKTENLVLRSLLHASNTQNLKIDDVIDKIKDSAIPADLILKNFSSDKVDDEEEESSKIIDPDTSNNDSTQLQSNETLSTSNISTPKNSKFNTVSKAKVQAENTSKN</sequence>
<protein>
    <submittedName>
        <fullName evidence="2">Shootin-1</fullName>
    </submittedName>
</protein>
<reference evidence="2" key="1">
    <citation type="submission" date="2022-11" db="UniProtKB">
        <authorList>
            <consortium name="WormBaseParasite"/>
        </authorList>
    </citation>
    <scope>IDENTIFICATION</scope>
</reference>
<dbReference type="WBParaSite" id="PS1159_v2.g6108.t1">
    <property type="protein sequence ID" value="PS1159_v2.g6108.t1"/>
    <property type="gene ID" value="PS1159_v2.g6108"/>
</dbReference>
<proteinExistence type="predicted"/>
<organism evidence="1 2">
    <name type="scientific">Panagrolaimus sp. PS1159</name>
    <dbReference type="NCBI Taxonomy" id="55785"/>
    <lineage>
        <taxon>Eukaryota</taxon>
        <taxon>Metazoa</taxon>
        <taxon>Ecdysozoa</taxon>
        <taxon>Nematoda</taxon>
        <taxon>Chromadorea</taxon>
        <taxon>Rhabditida</taxon>
        <taxon>Tylenchina</taxon>
        <taxon>Panagrolaimomorpha</taxon>
        <taxon>Panagrolaimoidea</taxon>
        <taxon>Panagrolaimidae</taxon>
        <taxon>Panagrolaimus</taxon>
    </lineage>
</organism>
<evidence type="ECO:0000313" key="1">
    <source>
        <dbReference type="Proteomes" id="UP000887580"/>
    </source>
</evidence>
<name>A0AC35GJW2_9BILA</name>
<accession>A0AC35GJW2</accession>